<keyword evidence="12" id="KW-1185">Reference proteome</keyword>
<dbReference type="EC" id="5.4.99.26" evidence="5"/>
<dbReference type="OrthoDB" id="9807829at2"/>
<accession>A0A5P9NIZ0</accession>
<dbReference type="GO" id="GO:0160149">
    <property type="term" value="F:tRNA pseudouridine(65) synthase activity"/>
    <property type="evidence" value="ECO:0007669"/>
    <property type="project" value="UniProtKB-EC"/>
</dbReference>
<dbReference type="InterPro" id="IPR020103">
    <property type="entry name" value="PsdUridine_synth_cat_dom_sf"/>
</dbReference>
<dbReference type="GO" id="GO:0008033">
    <property type="term" value="P:tRNA processing"/>
    <property type="evidence" value="ECO:0007669"/>
    <property type="project" value="UniProtKB-KW"/>
</dbReference>
<evidence type="ECO:0000259" key="10">
    <source>
        <dbReference type="Pfam" id="PF00849"/>
    </source>
</evidence>
<evidence type="ECO:0000313" key="11">
    <source>
        <dbReference type="EMBL" id="QFU75737.1"/>
    </source>
</evidence>
<comment type="function">
    <text evidence="4">Responsible for synthesis of pseudouridine from uracil-65 in transfer RNAs.</text>
</comment>
<dbReference type="InterPro" id="IPR006224">
    <property type="entry name" value="PsdUridine_synth_RluA-like_CS"/>
</dbReference>
<keyword evidence="1" id="KW-0819">tRNA processing</keyword>
<keyword evidence="2" id="KW-0413">Isomerase</keyword>
<dbReference type="Gene3D" id="3.30.2350.10">
    <property type="entry name" value="Pseudouridine synthase"/>
    <property type="match status" value="1"/>
</dbReference>
<dbReference type="SUPFAM" id="SSF55120">
    <property type="entry name" value="Pseudouridine synthase"/>
    <property type="match status" value="1"/>
</dbReference>
<gene>
    <name evidence="11" type="primary">truC</name>
    <name evidence="11" type="ORF">EY643_08735</name>
</gene>
<dbReference type="NCBIfam" id="NF008321">
    <property type="entry name" value="PRK11112.1"/>
    <property type="match status" value="1"/>
</dbReference>
<dbReference type="KEGG" id="halc:EY643_08735"/>
<feature type="domain" description="Pseudouridine synthase RsuA/RluA-like" evidence="10">
    <location>
        <begin position="27"/>
        <end position="187"/>
    </location>
</feature>
<dbReference type="Pfam" id="PF00849">
    <property type="entry name" value="PseudoU_synth_2"/>
    <property type="match status" value="1"/>
</dbReference>
<dbReference type="GO" id="GO:0000455">
    <property type="term" value="P:enzyme-directed rRNA pseudouridine synthesis"/>
    <property type="evidence" value="ECO:0007669"/>
    <property type="project" value="TreeGrafter"/>
</dbReference>
<dbReference type="PANTHER" id="PTHR21600:SF56">
    <property type="entry name" value="TRNA PSEUDOURIDINE SYNTHASE C"/>
    <property type="match status" value="1"/>
</dbReference>
<evidence type="ECO:0000256" key="7">
    <source>
        <dbReference type="ARBA" id="ARBA00041803"/>
    </source>
</evidence>
<dbReference type="CDD" id="cd02563">
    <property type="entry name" value="PseudoU_synth_TruC"/>
    <property type="match status" value="1"/>
</dbReference>
<reference evidence="11 12" key="1">
    <citation type="submission" date="2019-02" db="EMBL/GenBank/DDBJ databases">
        <authorList>
            <person name="Li S.-H."/>
        </authorList>
    </citation>
    <scope>NUCLEOTIDE SEQUENCE [LARGE SCALE GENOMIC DNA]</scope>
    <source>
        <strain evidence="11 12">IMCC14385</strain>
    </source>
</reference>
<dbReference type="AlphaFoldDB" id="A0A5P9NIZ0"/>
<dbReference type="PANTHER" id="PTHR21600">
    <property type="entry name" value="MITOCHONDRIAL RNA PSEUDOURIDINE SYNTHASE"/>
    <property type="match status" value="1"/>
</dbReference>
<evidence type="ECO:0000256" key="5">
    <source>
        <dbReference type="ARBA" id="ARBA00038943"/>
    </source>
</evidence>
<proteinExistence type="predicted"/>
<dbReference type="InterPro" id="IPR050188">
    <property type="entry name" value="RluA_PseudoU_synthase"/>
</dbReference>
<name>A0A5P9NIZ0_9GAMM</name>
<evidence type="ECO:0000256" key="9">
    <source>
        <dbReference type="ARBA" id="ARBA00043049"/>
    </source>
</evidence>
<dbReference type="InterPro" id="IPR006145">
    <property type="entry name" value="PsdUridine_synth_RsuA/RluA"/>
</dbReference>
<protein>
    <recommendedName>
        <fullName evidence="6">tRNA pseudouridine synthase C</fullName>
        <ecNumber evidence="5">5.4.99.26</ecNumber>
    </recommendedName>
    <alternativeName>
        <fullName evidence="8">tRNA pseudouridine(65) synthase</fullName>
    </alternativeName>
    <alternativeName>
        <fullName evidence="9">tRNA pseudouridylate synthase C</fullName>
    </alternativeName>
    <alternativeName>
        <fullName evidence="7">tRNA-uridine isomerase C</fullName>
    </alternativeName>
</protein>
<evidence type="ECO:0000313" key="12">
    <source>
        <dbReference type="Proteomes" id="UP000326287"/>
    </source>
</evidence>
<evidence type="ECO:0000256" key="2">
    <source>
        <dbReference type="ARBA" id="ARBA00023235"/>
    </source>
</evidence>
<sequence length="262" mass="29605">MRHIRCRPILTNTDSSETLPVLFQDEHMVAVNKPSGLLVHRSPIDRHETRFALQLVRDQIGQRVYPVHRLDKPTSGVLLFALNSDIARELSAQFASHTVDKQYLAVVRGYCPEEGEIDHPITDKPDKMIDGLRSQPRPAQEALTRYQRLATVEVPYAVDRYPQARYSLVALQPVHGRKHQLRRHMKHLGYPMIGDAKYGKGVHNRFFHTHYGCDRLLLACVGMTLLHPVSGEPVVLEADIGQGFERVLEALGWASVLSGSAR</sequence>
<evidence type="ECO:0000256" key="6">
    <source>
        <dbReference type="ARBA" id="ARBA00040675"/>
    </source>
</evidence>
<organism evidence="11 12">
    <name type="scientific">Halioglobus maricola</name>
    <dbReference type="NCBI Taxonomy" id="2601894"/>
    <lineage>
        <taxon>Bacteria</taxon>
        <taxon>Pseudomonadati</taxon>
        <taxon>Pseudomonadota</taxon>
        <taxon>Gammaproteobacteria</taxon>
        <taxon>Cellvibrionales</taxon>
        <taxon>Halieaceae</taxon>
        <taxon>Halioglobus</taxon>
    </lineage>
</organism>
<evidence type="ECO:0000256" key="4">
    <source>
        <dbReference type="ARBA" id="ARBA00037670"/>
    </source>
</evidence>
<dbReference type="GO" id="GO:0003723">
    <property type="term" value="F:RNA binding"/>
    <property type="evidence" value="ECO:0007669"/>
    <property type="project" value="InterPro"/>
</dbReference>
<evidence type="ECO:0000256" key="8">
    <source>
        <dbReference type="ARBA" id="ARBA00041975"/>
    </source>
</evidence>
<dbReference type="EMBL" id="CP036422">
    <property type="protein sequence ID" value="QFU75737.1"/>
    <property type="molecule type" value="Genomic_DNA"/>
</dbReference>
<comment type="catalytic activity">
    <reaction evidence="3">
        <text>uridine(65) in tRNA = pseudouridine(65) in tRNA</text>
        <dbReference type="Rhea" id="RHEA:42536"/>
        <dbReference type="Rhea" id="RHEA-COMP:10103"/>
        <dbReference type="Rhea" id="RHEA-COMP:10104"/>
        <dbReference type="ChEBI" id="CHEBI:65314"/>
        <dbReference type="ChEBI" id="CHEBI:65315"/>
        <dbReference type="EC" id="5.4.99.26"/>
    </reaction>
</comment>
<evidence type="ECO:0000256" key="3">
    <source>
        <dbReference type="ARBA" id="ARBA00036607"/>
    </source>
</evidence>
<dbReference type="Proteomes" id="UP000326287">
    <property type="component" value="Chromosome"/>
</dbReference>
<dbReference type="PROSITE" id="PS01129">
    <property type="entry name" value="PSI_RLU"/>
    <property type="match status" value="1"/>
</dbReference>
<evidence type="ECO:0000256" key="1">
    <source>
        <dbReference type="ARBA" id="ARBA00022694"/>
    </source>
</evidence>